<feature type="domain" description="N-acetyltransferase" evidence="1">
    <location>
        <begin position="106"/>
        <end position="241"/>
    </location>
</feature>
<keyword evidence="3" id="KW-1185">Reference proteome</keyword>
<accession>A0ABV8Q8B3</accession>
<dbReference type="EMBL" id="JBHSCN010000005">
    <property type="protein sequence ID" value="MFC4243888.1"/>
    <property type="molecule type" value="Genomic_DNA"/>
</dbReference>
<dbReference type="SUPFAM" id="SSF55729">
    <property type="entry name" value="Acyl-CoA N-acyltransferases (Nat)"/>
    <property type="match status" value="1"/>
</dbReference>
<dbReference type="EC" id="2.3.-.-" evidence="2"/>
<sequence>MEADRGQLLAICERVQTDWFQLRAERLGGTVWDDGPLHWTDGPDGQNLMFPRSIPLDAVERGVERARANGHELVGCWVENDTDASPLAELGFERGWSPWWMTASLERISQSIDPRVHLGALPGDVSDEQGGYGRLLELAQIEPDRTFYAAARVDGVLAGHAWSFMSGENAGIFDLDVWPPFRRTGLGAGLLHAVVAAAREAGAKTAIIGTSPQGALIYRAQGFTRIGQGSTWWLELAADSDSAAGAAPELSAAAGSPAV</sequence>
<evidence type="ECO:0000259" key="1">
    <source>
        <dbReference type="PROSITE" id="PS51186"/>
    </source>
</evidence>
<keyword evidence="2" id="KW-0808">Transferase</keyword>
<dbReference type="Proteomes" id="UP001595900">
    <property type="component" value="Unassembled WGS sequence"/>
</dbReference>
<protein>
    <submittedName>
        <fullName evidence="2">GNAT family N-acetyltransferase</fullName>
        <ecNumber evidence="2">2.3.-.-</ecNumber>
    </submittedName>
</protein>
<dbReference type="CDD" id="cd04301">
    <property type="entry name" value="NAT_SF"/>
    <property type="match status" value="1"/>
</dbReference>
<dbReference type="InterPro" id="IPR000182">
    <property type="entry name" value="GNAT_dom"/>
</dbReference>
<dbReference type="RefSeq" id="WP_390228964.1">
    <property type="nucleotide sequence ID" value="NZ_JBHSCN010000005.1"/>
</dbReference>
<name>A0ABV8Q8B3_9MICO</name>
<proteinExistence type="predicted"/>
<reference evidence="3" key="1">
    <citation type="journal article" date="2019" name="Int. J. Syst. Evol. Microbiol.">
        <title>The Global Catalogue of Microorganisms (GCM) 10K type strain sequencing project: providing services to taxonomists for standard genome sequencing and annotation.</title>
        <authorList>
            <consortium name="The Broad Institute Genomics Platform"/>
            <consortium name="The Broad Institute Genome Sequencing Center for Infectious Disease"/>
            <person name="Wu L."/>
            <person name="Ma J."/>
        </authorList>
    </citation>
    <scope>NUCLEOTIDE SEQUENCE [LARGE SCALE GENOMIC DNA]</scope>
    <source>
        <strain evidence="3">CGMCC 1.10363</strain>
    </source>
</reference>
<evidence type="ECO:0000313" key="3">
    <source>
        <dbReference type="Proteomes" id="UP001595900"/>
    </source>
</evidence>
<organism evidence="2 3">
    <name type="scientific">Gryllotalpicola reticulitermitis</name>
    <dbReference type="NCBI Taxonomy" id="1184153"/>
    <lineage>
        <taxon>Bacteria</taxon>
        <taxon>Bacillati</taxon>
        <taxon>Actinomycetota</taxon>
        <taxon>Actinomycetes</taxon>
        <taxon>Micrococcales</taxon>
        <taxon>Microbacteriaceae</taxon>
        <taxon>Gryllotalpicola</taxon>
    </lineage>
</organism>
<evidence type="ECO:0000313" key="2">
    <source>
        <dbReference type="EMBL" id="MFC4243888.1"/>
    </source>
</evidence>
<keyword evidence="2" id="KW-0012">Acyltransferase</keyword>
<dbReference type="GO" id="GO:0016746">
    <property type="term" value="F:acyltransferase activity"/>
    <property type="evidence" value="ECO:0007669"/>
    <property type="project" value="UniProtKB-KW"/>
</dbReference>
<dbReference type="InterPro" id="IPR016181">
    <property type="entry name" value="Acyl_CoA_acyltransferase"/>
</dbReference>
<dbReference type="Pfam" id="PF00583">
    <property type="entry name" value="Acetyltransf_1"/>
    <property type="match status" value="1"/>
</dbReference>
<gene>
    <name evidence="2" type="ORF">ACFOYW_10925</name>
</gene>
<dbReference type="Gene3D" id="3.40.630.30">
    <property type="match status" value="1"/>
</dbReference>
<dbReference type="PROSITE" id="PS51186">
    <property type="entry name" value="GNAT"/>
    <property type="match status" value="1"/>
</dbReference>
<comment type="caution">
    <text evidence="2">The sequence shown here is derived from an EMBL/GenBank/DDBJ whole genome shotgun (WGS) entry which is preliminary data.</text>
</comment>